<dbReference type="EMBL" id="BMWP01000021">
    <property type="protein sequence ID" value="GGW41862.1"/>
    <property type="molecule type" value="Genomic_DNA"/>
</dbReference>
<comment type="similarity">
    <text evidence="1">Belongs to the sigma-70 factor family. ECF subfamily.</text>
</comment>
<feature type="domain" description="RNA polymerase sigma-70 region 2" evidence="5">
    <location>
        <begin position="27"/>
        <end position="89"/>
    </location>
</feature>
<evidence type="ECO:0000313" key="7">
    <source>
        <dbReference type="EMBL" id="GGW41862.1"/>
    </source>
</evidence>
<organism evidence="7 8">
    <name type="scientific">Arenibacter certesii</name>
    <dbReference type="NCBI Taxonomy" id="228955"/>
    <lineage>
        <taxon>Bacteria</taxon>
        <taxon>Pseudomonadati</taxon>
        <taxon>Bacteroidota</taxon>
        <taxon>Flavobacteriia</taxon>
        <taxon>Flavobacteriales</taxon>
        <taxon>Flavobacteriaceae</taxon>
        <taxon>Arenibacter</taxon>
    </lineage>
</organism>
<dbReference type="Pfam" id="PF08281">
    <property type="entry name" value="Sigma70_r4_2"/>
    <property type="match status" value="1"/>
</dbReference>
<proteinExistence type="inferred from homology"/>
<dbReference type="GO" id="GO:0016987">
    <property type="term" value="F:sigma factor activity"/>
    <property type="evidence" value="ECO:0007669"/>
    <property type="project" value="UniProtKB-KW"/>
</dbReference>
<dbReference type="NCBIfam" id="TIGR02985">
    <property type="entry name" value="Sig70_bacteroi1"/>
    <property type="match status" value="1"/>
</dbReference>
<dbReference type="InterPro" id="IPR014327">
    <property type="entry name" value="RNA_pol_sigma70_bacteroid"/>
</dbReference>
<gene>
    <name evidence="7" type="ORF">GCM10007383_28110</name>
</gene>
<dbReference type="AlphaFoldDB" id="A0A918J284"/>
<keyword evidence="3" id="KW-0731">Sigma factor</keyword>
<dbReference type="Pfam" id="PF04542">
    <property type="entry name" value="Sigma70_r2"/>
    <property type="match status" value="1"/>
</dbReference>
<dbReference type="InterPro" id="IPR014284">
    <property type="entry name" value="RNA_pol_sigma-70_dom"/>
</dbReference>
<evidence type="ECO:0000259" key="6">
    <source>
        <dbReference type="Pfam" id="PF08281"/>
    </source>
</evidence>
<dbReference type="GO" id="GO:0006352">
    <property type="term" value="P:DNA-templated transcription initiation"/>
    <property type="evidence" value="ECO:0007669"/>
    <property type="project" value="InterPro"/>
</dbReference>
<keyword evidence="4" id="KW-0804">Transcription</keyword>
<dbReference type="GO" id="GO:0000428">
    <property type="term" value="C:DNA-directed RNA polymerase complex"/>
    <property type="evidence" value="ECO:0007669"/>
    <property type="project" value="UniProtKB-KW"/>
</dbReference>
<name>A0A918J284_9FLAO</name>
<reference evidence="7" key="1">
    <citation type="journal article" date="2014" name="Int. J. Syst. Evol. Microbiol.">
        <title>Complete genome sequence of Corynebacterium casei LMG S-19264T (=DSM 44701T), isolated from a smear-ripened cheese.</title>
        <authorList>
            <consortium name="US DOE Joint Genome Institute (JGI-PGF)"/>
            <person name="Walter F."/>
            <person name="Albersmeier A."/>
            <person name="Kalinowski J."/>
            <person name="Ruckert C."/>
        </authorList>
    </citation>
    <scope>NUCLEOTIDE SEQUENCE</scope>
    <source>
        <strain evidence="7">KCTC 12113</strain>
    </source>
</reference>
<dbReference type="InterPro" id="IPR013324">
    <property type="entry name" value="RNA_pol_sigma_r3/r4-like"/>
</dbReference>
<comment type="caution">
    <text evidence="7">The sequence shown here is derived from an EMBL/GenBank/DDBJ whole genome shotgun (WGS) entry which is preliminary data.</text>
</comment>
<dbReference type="NCBIfam" id="TIGR02937">
    <property type="entry name" value="sigma70-ECF"/>
    <property type="match status" value="1"/>
</dbReference>
<dbReference type="InterPro" id="IPR013325">
    <property type="entry name" value="RNA_pol_sigma_r2"/>
</dbReference>
<dbReference type="InterPro" id="IPR036388">
    <property type="entry name" value="WH-like_DNA-bd_sf"/>
</dbReference>
<dbReference type="SUPFAM" id="SSF88946">
    <property type="entry name" value="Sigma2 domain of RNA polymerase sigma factors"/>
    <property type="match status" value="1"/>
</dbReference>
<keyword evidence="2" id="KW-0805">Transcription regulation</keyword>
<dbReference type="RefSeq" id="WP_026814225.1">
    <property type="nucleotide sequence ID" value="NZ_BMWP01000021.1"/>
</dbReference>
<dbReference type="Gene3D" id="1.10.1740.10">
    <property type="match status" value="1"/>
</dbReference>
<dbReference type="InterPro" id="IPR039425">
    <property type="entry name" value="RNA_pol_sigma-70-like"/>
</dbReference>
<evidence type="ECO:0000256" key="4">
    <source>
        <dbReference type="ARBA" id="ARBA00023163"/>
    </source>
</evidence>
<dbReference type="Gene3D" id="1.10.10.10">
    <property type="entry name" value="Winged helix-like DNA-binding domain superfamily/Winged helix DNA-binding domain"/>
    <property type="match status" value="1"/>
</dbReference>
<sequence>MYVDEAKSERILILDLNKGNEQAFRKLFDTYGNDIYTYSLSLLKSPDSAKEIVQDVFLKVWLKRKTINPDQSFKSWVFTIARNLSFNVLQKSVNDKKLKQEIFYQRQEAYSHIDRGFQEAEFELLRLKAIDTLPPKRRLIFKMSREEDKSYQEISVVLKISVSTVKNQMSKSLGTVRTFLQANGDLTLLIAYVFLII</sequence>
<dbReference type="SUPFAM" id="SSF88659">
    <property type="entry name" value="Sigma3 and sigma4 domains of RNA polymerase sigma factors"/>
    <property type="match status" value="1"/>
</dbReference>
<reference evidence="7" key="2">
    <citation type="submission" date="2020-09" db="EMBL/GenBank/DDBJ databases">
        <authorList>
            <person name="Sun Q."/>
            <person name="Kim S."/>
        </authorList>
    </citation>
    <scope>NUCLEOTIDE SEQUENCE</scope>
    <source>
        <strain evidence="7">KCTC 12113</strain>
    </source>
</reference>
<evidence type="ECO:0000256" key="1">
    <source>
        <dbReference type="ARBA" id="ARBA00010641"/>
    </source>
</evidence>
<evidence type="ECO:0000256" key="3">
    <source>
        <dbReference type="ARBA" id="ARBA00023082"/>
    </source>
</evidence>
<dbReference type="InterPro" id="IPR007627">
    <property type="entry name" value="RNA_pol_sigma70_r2"/>
</dbReference>
<dbReference type="InterPro" id="IPR013249">
    <property type="entry name" value="RNA_pol_sigma70_r4_t2"/>
</dbReference>
<dbReference type="GO" id="GO:0003677">
    <property type="term" value="F:DNA binding"/>
    <property type="evidence" value="ECO:0007669"/>
    <property type="project" value="InterPro"/>
</dbReference>
<evidence type="ECO:0000256" key="2">
    <source>
        <dbReference type="ARBA" id="ARBA00023015"/>
    </source>
</evidence>
<feature type="domain" description="RNA polymerase sigma factor 70 region 4 type 2" evidence="6">
    <location>
        <begin position="128"/>
        <end position="173"/>
    </location>
</feature>
<dbReference type="CDD" id="cd06171">
    <property type="entry name" value="Sigma70_r4"/>
    <property type="match status" value="1"/>
</dbReference>
<dbReference type="PANTHER" id="PTHR43133">
    <property type="entry name" value="RNA POLYMERASE ECF-TYPE SIGMA FACTO"/>
    <property type="match status" value="1"/>
</dbReference>
<protein>
    <submittedName>
        <fullName evidence="7">DNA-directed RNA polymerase sigma-70 factor</fullName>
    </submittedName>
</protein>
<dbReference type="Proteomes" id="UP000634668">
    <property type="component" value="Unassembled WGS sequence"/>
</dbReference>
<accession>A0A918J284</accession>
<keyword evidence="8" id="KW-1185">Reference proteome</keyword>
<evidence type="ECO:0000313" key="8">
    <source>
        <dbReference type="Proteomes" id="UP000634668"/>
    </source>
</evidence>
<evidence type="ECO:0000259" key="5">
    <source>
        <dbReference type="Pfam" id="PF04542"/>
    </source>
</evidence>
<keyword evidence="7" id="KW-0240">DNA-directed RNA polymerase</keyword>
<dbReference type="PANTHER" id="PTHR43133:SF46">
    <property type="entry name" value="RNA POLYMERASE SIGMA-70 FACTOR ECF SUBFAMILY"/>
    <property type="match status" value="1"/>
</dbReference>